<proteinExistence type="predicted"/>
<dbReference type="EMBL" id="BAAAOF010000004">
    <property type="protein sequence ID" value="GAA1930219.1"/>
    <property type="molecule type" value="Genomic_DNA"/>
</dbReference>
<dbReference type="GO" id="GO:0004519">
    <property type="term" value="F:endonuclease activity"/>
    <property type="evidence" value="ECO:0007669"/>
    <property type="project" value="UniProtKB-KW"/>
</dbReference>
<comment type="caution">
    <text evidence="1">The sequence shown here is derived from an EMBL/GenBank/DDBJ whole genome shotgun (WGS) entry which is preliminary data.</text>
</comment>
<protein>
    <submittedName>
        <fullName evidence="1">HNH endonuclease signature motif containing protein</fullName>
    </submittedName>
</protein>
<evidence type="ECO:0000313" key="2">
    <source>
        <dbReference type="Proteomes" id="UP001501343"/>
    </source>
</evidence>
<keyword evidence="1" id="KW-0378">Hydrolase</keyword>
<accession>A0ABN2PRM5</accession>
<evidence type="ECO:0000313" key="1">
    <source>
        <dbReference type="EMBL" id="GAA1930219.1"/>
    </source>
</evidence>
<dbReference type="RefSeq" id="WP_248148244.1">
    <property type="nucleotide sequence ID" value="NZ_BAAAOF010000004.1"/>
</dbReference>
<sequence>MTFIEDLSDAVSRLSVFDELSVEASRLPASVSTLSDSSVRDLLAEVAAVVRSATTLQSVLAGVAAARSGRDRGHRGLVQEGGHRNAVEFIRDLTGGTRAEAIRAVRVGEALVEGVDVDPGDQQQTDPANSPALWHEPLRAALLAGAITAAQHHAIRAGLGEPPLLEGRESDAVHDVWRSAAARLADEAPLCTVEDLGARSRVLRDMLDPAGAEERFAARFDRRSYRSSRTADGMRSAHIVFDDEMGAWVEAMMDAALAPRRGGPRFVDSARAAAAEALSKEARTNDQLAYDLFIDHLRAGALANADDVFGAREAGVRLVAIRDAATGDAVSRDAFGRLLATAHSEDGSLALPGSSIERALCATGSVTLTVDSSGKPLDVGREQRLFTPRQRLMLAVRDGGCIWPSCDRPPAYCEAHHCEHWADGGRTDCDVGVLLCRYHHLHLHNAGWRITRRDDGRFVLHAPPGSNSEPVLLMSKSPLRWLWDPPPDRVGWRLAA</sequence>
<reference evidence="1 2" key="1">
    <citation type="journal article" date="2019" name="Int. J. Syst. Evol. Microbiol.">
        <title>The Global Catalogue of Microorganisms (GCM) 10K type strain sequencing project: providing services to taxonomists for standard genome sequencing and annotation.</title>
        <authorList>
            <consortium name="The Broad Institute Genomics Platform"/>
            <consortium name="The Broad Institute Genome Sequencing Center for Infectious Disease"/>
            <person name="Wu L."/>
            <person name="Ma J."/>
        </authorList>
    </citation>
    <scope>NUCLEOTIDE SEQUENCE [LARGE SCALE GENOMIC DNA]</scope>
    <source>
        <strain evidence="1 2">JCM 14900</strain>
    </source>
</reference>
<name>A0ABN2PRM5_9MICO</name>
<keyword evidence="1" id="KW-0255">Endonuclease</keyword>
<dbReference type="CDD" id="cd00085">
    <property type="entry name" value="HNHc"/>
    <property type="match status" value="1"/>
</dbReference>
<keyword evidence="2" id="KW-1185">Reference proteome</keyword>
<gene>
    <name evidence="1" type="ORF">GCM10009775_22850</name>
</gene>
<organism evidence="1 2">
    <name type="scientific">Microbacterium aoyamense</name>
    <dbReference type="NCBI Taxonomy" id="344166"/>
    <lineage>
        <taxon>Bacteria</taxon>
        <taxon>Bacillati</taxon>
        <taxon>Actinomycetota</taxon>
        <taxon>Actinomycetes</taxon>
        <taxon>Micrococcales</taxon>
        <taxon>Microbacteriaceae</taxon>
        <taxon>Microbacterium</taxon>
    </lineage>
</organism>
<dbReference type="InterPro" id="IPR003615">
    <property type="entry name" value="HNH_nuc"/>
</dbReference>
<dbReference type="Proteomes" id="UP001501343">
    <property type="component" value="Unassembled WGS sequence"/>
</dbReference>
<keyword evidence="1" id="KW-0540">Nuclease</keyword>